<accession>A0A0D2Y1Q0</accession>
<name>A0A0D2Y1Q0_FUSOF</name>
<dbReference type="VEuPathDB" id="FungiDB:FOXG_10193"/>
<evidence type="ECO:0000313" key="1">
    <source>
        <dbReference type="EnsemblFungi" id="FOXG_10193P0"/>
    </source>
</evidence>
<reference evidence="1" key="2">
    <citation type="submission" date="2025-08" db="UniProtKB">
        <authorList>
            <consortium name="EnsemblFungi"/>
        </authorList>
    </citation>
    <scope>IDENTIFICATION</scope>
    <source>
        <strain evidence="1">4287 / CBS 123668 / FGSC 9935 / NRRL 34936</strain>
    </source>
</reference>
<sequence>MANSRSSQFPPYEGTEIISLQFSNSSNHASLSDQNTEVGKIWAATLKTYLDHPETGIVWWGIVHDAPNKAKLFIDWKSLAGRSQFEASQQATELASARKSITVAPATRDTYTFTSSDVARQTALSSTYDTVTALLNFRFANALTSSEFQQLDAVLQELDRTIMLSPGAVVASYSIGGWSSDRRSYCAAYRYLNADALRNFIQGDNRVRELLQVLQSRASGGMELEFLETRVYKQGWQGSVTKTEPDNQTLSGFMAETQALFQSFDSVGIRGI</sequence>
<gene>
    <name evidence="1" type="primary">28951687</name>
</gene>
<organism evidence="1 2">
    <name type="scientific">Fusarium oxysporum (strain Fo5176)</name>
    <name type="common">Fusarium vascular wilt</name>
    <dbReference type="NCBI Taxonomy" id="660025"/>
    <lineage>
        <taxon>Eukaryota</taxon>
        <taxon>Fungi</taxon>
        <taxon>Dikarya</taxon>
        <taxon>Ascomycota</taxon>
        <taxon>Pezizomycotina</taxon>
        <taxon>Sordariomycetes</taxon>
        <taxon>Hypocreomycetidae</taxon>
        <taxon>Hypocreales</taxon>
        <taxon>Nectriaceae</taxon>
        <taxon>Fusarium</taxon>
        <taxon>Fusarium oxysporum species complex</taxon>
    </lineage>
</organism>
<reference evidence="2" key="1">
    <citation type="journal article" date="2012" name="Mol. Plant Microbe Interact.">
        <title>A highly conserved effector in Fusarium oxysporum is required for full virulence on Arabidopsis.</title>
        <authorList>
            <person name="Thatcher L.F."/>
            <person name="Gardiner D.M."/>
            <person name="Kazan K."/>
            <person name="Manners J."/>
        </authorList>
    </citation>
    <scope>NUCLEOTIDE SEQUENCE [LARGE SCALE GENOMIC DNA]</scope>
    <source>
        <strain evidence="2">Fo5176</strain>
    </source>
</reference>
<proteinExistence type="predicted"/>
<dbReference type="Proteomes" id="UP000002489">
    <property type="component" value="Unassembled WGS sequence"/>
</dbReference>
<protein>
    <submittedName>
        <fullName evidence="1">Uncharacterized protein</fullName>
    </submittedName>
</protein>
<dbReference type="AlphaFoldDB" id="A0A0D2Y1Q0"/>
<dbReference type="EnsemblFungi" id="FOXG_10193T0">
    <property type="protein sequence ID" value="FOXG_10193P0"/>
    <property type="gene ID" value="FOXG_10193"/>
</dbReference>
<evidence type="ECO:0000313" key="2">
    <source>
        <dbReference type="Proteomes" id="UP000002489"/>
    </source>
</evidence>